<dbReference type="FunFam" id="1.10.287.110:FF:000034">
    <property type="entry name" value="Chaperone protein DnaJ"/>
    <property type="match status" value="1"/>
</dbReference>
<dbReference type="InterPro" id="IPR036869">
    <property type="entry name" value="J_dom_sf"/>
</dbReference>
<comment type="cofactor">
    <cofactor evidence="12">
        <name>Zn(2+)</name>
        <dbReference type="ChEBI" id="CHEBI:29105"/>
    </cofactor>
    <text evidence="12">Binds 2 Zn(2+) ions per monomer.</text>
</comment>
<dbReference type="InterPro" id="IPR012724">
    <property type="entry name" value="DnaJ"/>
</dbReference>
<evidence type="ECO:0000313" key="17">
    <source>
        <dbReference type="Proteomes" id="UP000785783"/>
    </source>
</evidence>
<keyword evidence="4 12" id="KW-0677">Repeat</keyword>
<feature type="domain" description="J" evidence="14">
    <location>
        <begin position="5"/>
        <end position="70"/>
    </location>
</feature>
<feature type="binding site" evidence="12">
    <location>
        <position position="209"/>
    </location>
    <ligand>
        <name>Zn(2+)</name>
        <dbReference type="ChEBI" id="CHEBI:29105"/>
        <label>2</label>
    </ligand>
</feature>
<feature type="binding site" evidence="12">
    <location>
        <position position="220"/>
    </location>
    <ligand>
        <name>Zn(2+)</name>
        <dbReference type="ChEBI" id="CHEBI:29105"/>
        <label>1</label>
    </ligand>
</feature>
<dbReference type="PANTHER" id="PTHR43096">
    <property type="entry name" value="DNAJ HOMOLOG 1, MITOCHONDRIAL-RELATED"/>
    <property type="match status" value="1"/>
</dbReference>
<dbReference type="PROSITE" id="PS50076">
    <property type="entry name" value="DNAJ_2"/>
    <property type="match status" value="1"/>
</dbReference>
<protein>
    <recommendedName>
        <fullName evidence="11 12">Chaperone protein DnaJ</fullName>
    </recommendedName>
</protein>
<dbReference type="Proteomes" id="UP000785783">
    <property type="component" value="Unassembled WGS sequence"/>
</dbReference>
<comment type="similarity">
    <text evidence="10 12">Belongs to the DnaJ family.</text>
</comment>
<dbReference type="NCBIfam" id="NF008035">
    <property type="entry name" value="PRK10767.1"/>
    <property type="match status" value="1"/>
</dbReference>
<gene>
    <name evidence="12 16" type="primary">dnaJ</name>
    <name evidence="16" type="ORF">ISQ19_05610</name>
</gene>
<keyword evidence="6 12" id="KW-0862">Zinc</keyword>
<evidence type="ECO:0000256" key="8">
    <source>
        <dbReference type="ARBA" id="ARBA00023186"/>
    </source>
</evidence>
<dbReference type="FunFam" id="2.10.230.10:FF:000002">
    <property type="entry name" value="Molecular chaperone DnaJ"/>
    <property type="match status" value="1"/>
</dbReference>
<dbReference type="HAMAP" id="MF_01152">
    <property type="entry name" value="DnaJ"/>
    <property type="match status" value="1"/>
</dbReference>
<evidence type="ECO:0000256" key="4">
    <source>
        <dbReference type="ARBA" id="ARBA00022737"/>
    </source>
</evidence>
<evidence type="ECO:0000256" key="2">
    <source>
        <dbReference type="ARBA" id="ARBA00022705"/>
    </source>
</evidence>
<evidence type="ECO:0000256" key="11">
    <source>
        <dbReference type="ARBA" id="ARBA00067609"/>
    </source>
</evidence>
<proteinExistence type="inferred from homology"/>
<dbReference type="PRINTS" id="PR00625">
    <property type="entry name" value="JDOMAIN"/>
</dbReference>
<dbReference type="CDD" id="cd10719">
    <property type="entry name" value="DnaJ_zf"/>
    <property type="match status" value="1"/>
</dbReference>
<feature type="binding site" evidence="12">
    <location>
        <position position="167"/>
    </location>
    <ligand>
        <name>Zn(2+)</name>
        <dbReference type="ChEBI" id="CHEBI:29105"/>
        <label>1</label>
    </ligand>
</feature>
<feature type="binding site" evidence="12">
    <location>
        <position position="223"/>
    </location>
    <ligand>
        <name>Zn(2+)</name>
        <dbReference type="ChEBI" id="CHEBI:29105"/>
        <label>1</label>
    </ligand>
</feature>
<evidence type="ECO:0000259" key="14">
    <source>
        <dbReference type="PROSITE" id="PS50076"/>
    </source>
</evidence>
<keyword evidence="1 12" id="KW-0963">Cytoplasm</keyword>
<dbReference type="InterPro" id="IPR018253">
    <property type="entry name" value="DnaJ_domain_CS"/>
</dbReference>
<dbReference type="GO" id="GO:0009408">
    <property type="term" value="P:response to heat"/>
    <property type="evidence" value="ECO:0007669"/>
    <property type="project" value="InterPro"/>
</dbReference>
<dbReference type="InterPro" id="IPR002939">
    <property type="entry name" value="DnaJ_C"/>
</dbReference>
<evidence type="ECO:0000256" key="6">
    <source>
        <dbReference type="ARBA" id="ARBA00022833"/>
    </source>
</evidence>
<keyword evidence="3 12" id="KW-0479">Metal-binding</keyword>
<dbReference type="InterPro" id="IPR036410">
    <property type="entry name" value="HSP_DnaJ_Cys-rich_dom_sf"/>
</dbReference>
<feature type="binding site" evidence="12">
    <location>
        <position position="170"/>
    </location>
    <ligand>
        <name>Zn(2+)</name>
        <dbReference type="ChEBI" id="CHEBI:29105"/>
        <label>1</label>
    </ligand>
</feature>
<dbReference type="GO" id="GO:0005524">
    <property type="term" value="F:ATP binding"/>
    <property type="evidence" value="ECO:0007669"/>
    <property type="project" value="InterPro"/>
</dbReference>
<dbReference type="PANTHER" id="PTHR43096:SF48">
    <property type="entry name" value="CHAPERONE PROTEIN DNAJ"/>
    <property type="match status" value="1"/>
</dbReference>
<dbReference type="SUPFAM" id="SSF46565">
    <property type="entry name" value="Chaperone J-domain"/>
    <property type="match status" value="1"/>
</dbReference>
<comment type="function">
    <text evidence="9 12">Participates actively in the response to hyperosmotic and heat shock by preventing the aggregation of stress-denatured proteins and by disaggregating proteins, also in an autonomous, DnaK-independent fashion. Unfolded proteins bind initially to DnaJ; upon interaction with the DnaJ-bound protein, DnaK hydrolyzes its bound ATP, resulting in the formation of a stable complex. GrpE releases ADP from DnaK; ATP binding to DnaK triggers the release of the substrate protein, thus completing the reaction cycle. Several rounds of ATP-dependent interactions between DnaJ, DnaK and GrpE are required for fully efficient folding. Also involved, together with DnaK and GrpE, in the DNA replication of plasmids through activation of initiation proteins.</text>
</comment>
<dbReference type="Pfam" id="PF00226">
    <property type="entry name" value="DnaJ"/>
    <property type="match status" value="1"/>
</dbReference>
<dbReference type="NCBIfam" id="TIGR02349">
    <property type="entry name" value="DnaJ_bact"/>
    <property type="match status" value="1"/>
</dbReference>
<reference evidence="16" key="1">
    <citation type="submission" date="2020-10" db="EMBL/GenBank/DDBJ databases">
        <title>Microbiome of the Black Sea water column analyzed by genome centric metagenomics.</title>
        <authorList>
            <person name="Cabello-Yeves P.J."/>
            <person name="Callieri C."/>
            <person name="Picazo A."/>
            <person name="Mehrshad M."/>
            <person name="Haro-Moreno J.M."/>
            <person name="Roda-Garcia J."/>
            <person name="Dzembekova N."/>
            <person name="Slabakova V."/>
            <person name="Slabakova N."/>
            <person name="Moncheva S."/>
            <person name="Rodriguez-Valera F."/>
        </authorList>
    </citation>
    <scope>NUCLEOTIDE SEQUENCE</scope>
    <source>
        <strain evidence="16">BS307-5m-G5</strain>
    </source>
</reference>
<evidence type="ECO:0000256" key="10">
    <source>
        <dbReference type="ARBA" id="ARBA00061004"/>
    </source>
</evidence>
<dbReference type="SUPFAM" id="SSF49493">
    <property type="entry name" value="HSP40/DnaJ peptide-binding domain"/>
    <property type="match status" value="2"/>
</dbReference>
<dbReference type="AlphaFoldDB" id="A0A937HDR0"/>
<dbReference type="FunFam" id="2.60.260.20:FF:000005">
    <property type="entry name" value="Chaperone protein dnaJ 1, mitochondrial"/>
    <property type="match status" value="1"/>
</dbReference>
<name>A0A937HDR0_9PROT</name>
<evidence type="ECO:0000313" key="16">
    <source>
        <dbReference type="EMBL" id="MBL6762155.1"/>
    </source>
</evidence>
<accession>A0A937HDR0</accession>
<dbReference type="Gene3D" id="1.10.287.110">
    <property type="entry name" value="DnaJ domain"/>
    <property type="match status" value="1"/>
</dbReference>
<evidence type="ECO:0000259" key="15">
    <source>
        <dbReference type="PROSITE" id="PS51188"/>
    </source>
</evidence>
<comment type="subunit">
    <text evidence="12">Homodimer.</text>
</comment>
<dbReference type="SMART" id="SM00271">
    <property type="entry name" value="DnaJ"/>
    <property type="match status" value="1"/>
</dbReference>
<dbReference type="InterPro" id="IPR001623">
    <property type="entry name" value="DnaJ_domain"/>
</dbReference>
<keyword evidence="7 12" id="KW-0346">Stress response</keyword>
<organism evidence="16 17">
    <name type="scientific">PS1 clade bacterium</name>
    <dbReference type="NCBI Taxonomy" id="2175152"/>
    <lineage>
        <taxon>Bacteria</taxon>
        <taxon>Pseudomonadati</taxon>
        <taxon>Pseudomonadota</taxon>
        <taxon>Alphaproteobacteria</taxon>
        <taxon>PS1 clade</taxon>
    </lineage>
</organism>
<keyword evidence="8 12" id="KW-0143">Chaperone</keyword>
<comment type="caution">
    <text evidence="16">The sequence shown here is derived from an EMBL/GenBank/DDBJ whole genome shotgun (WGS) entry which is preliminary data.</text>
</comment>
<dbReference type="CDD" id="cd10747">
    <property type="entry name" value="DnaJ_C"/>
    <property type="match status" value="1"/>
</dbReference>
<keyword evidence="5 12" id="KW-0863">Zinc-finger</keyword>
<evidence type="ECO:0000256" key="12">
    <source>
        <dbReference type="HAMAP-Rule" id="MF_01152"/>
    </source>
</evidence>
<dbReference type="Gene3D" id="2.60.260.20">
    <property type="entry name" value="Urease metallochaperone UreE, N-terminal domain"/>
    <property type="match status" value="2"/>
</dbReference>
<feature type="binding site" evidence="12">
    <location>
        <position position="187"/>
    </location>
    <ligand>
        <name>Zn(2+)</name>
        <dbReference type="ChEBI" id="CHEBI:29105"/>
        <label>2</label>
    </ligand>
</feature>
<dbReference type="GO" id="GO:0005737">
    <property type="term" value="C:cytoplasm"/>
    <property type="evidence" value="ECO:0007669"/>
    <property type="project" value="UniProtKB-SubCell"/>
</dbReference>
<evidence type="ECO:0000256" key="5">
    <source>
        <dbReference type="ARBA" id="ARBA00022771"/>
    </source>
</evidence>
<feature type="repeat" description="CXXCXGXG motif" evidence="12">
    <location>
        <begin position="206"/>
        <end position="213"/>
    </location>
</feature>
<dbReference type="GO" id="GO:0051082">
    <property type="term" value="F:unfolded protein binding"/>
    <property type="evidence" value="ECO:0007669"/>
    <property type="project" value="UniProtKB-UniRule"/>
</dbReference>
<comment type="subcellular location">
    <subcellularLocation>
        <location evidence="12">Cytoplasm</location>
    </subcellularLocation>
</comment>
<dbReference type="GO" id="GO:0008270">
    <property type="term" value="F:zinc ion binding"/>
    <property type="evidence" value="ECO:0007669"/>
    <property type="project" value="UniProtKB-UniRule"/>
</dbReference>
<dbReference type="Pfam" id="PF00684">
    <property type="entry name" value="DnaJ_CXXCXGXG"/>
    <property type="match status" value="1"/>
</dbReference>
<sequence>MAKADYYEQLGVDRSASAAELKSAYRKLAKQYHPDVNPGDASAEQKFKDISEAYDVLKDDQSRGAYDQFGHAAFEQGGGPGGFGGFGGQAGQGGFSGFGDIGDIFEEFFGGRSTGMGGGMGGARGGGRGGQRRARRGDDLRTEVDITLQEAFDGTERQVNLTRAAACASCNGSGAKPGTQPTTCTLCQGHGKVRTQQGFFTVERPCHQCQGSGQMIGDPCGDCRGGGQTSEARNLSVSIPAGVEDGTRIRLSGEGNAGPNGAAYGDLYVFVNIAPHATLRRDGADLLCAMPVPFDIAVRGGSVNVPLMAGKSVKLSIPAGARSGQQFRLRGKGMPVLRSRNYGDLYVQIEVETPTGLTRQQKKHFDAFADSLDDTNYPDMAAFIERSKKS</sequence>
<feature type="repeat" description="CXXCXGXG motif" evidence="12">
    <location>
        <begin position="167"/>
        <end position="174"/>
    </location>
</feature>
<evidence type="ECO:0000256" key="7">
    <source>
        <dbReference type="ARBA" id="ARBA00023016"/>
    </source>
</evidence>
<dbReference type="InterPro" id="IPR001305">
    <property type="entry name" value="HSP_DnaJ_Cys-rich_dom"/>
</dbReference>
<dbReference type="PROSITE" id="PS51188">
    <property type="entry name" value="ZF_CR"/>
    <property type="match status" value="1"/>
</dbReference>
<feature type="repeat" description="CXXCXGXG motif" evidence="12">
    <location>
        <begin position="184"/>
        <end position="191"/>
    </location>
</feature>
<dbReference type="Pfam" id="PF01556">
    <property type="entry name" value="DnaJ_C"/>
    <property type="match status" value="1"/>
</dbReference>
<dbReference type="PROSITE" id="PS00636">
    <property type="entry name" value="DNAJ_1"/>
    <property type="match status" value="1"/>
</dbReference>
<dbReference type="GO" id="GO:0006260">
    <property type="term" value="P:DNA replication"/>
    <property type="evidence" value="ECO:0007669"/>
    <property type="project" value="UniProtKB-KW"/>
</dbReference>
<feature type="domain" description="CR-type" evidence="15">
    <location>
        <begin position="154"/>
        <end position="232"/>
    </location>
</feature>
<dbReference type="CDD" id="cd06257">
    <property type="entry name" value="DnaJ"/>
    <property type="match status" value="1"/>
</dbReference>
<evidence type="ECO:0000256" key="1">
    <source>
        <dbReference type="ARBA" id="ARBA00022490"/>
    </source>
</evidence>
<feature type="binding site" evidence="12">
    <location>
        <position position="206"/>
    </location>
    <ligand>
        <name>Zn(2+)</name>
        <dbReference type="ChEBI" id="CHEBI:29105"/>
        <label>2</label>
    </ligand>
</feature>
<evidence type="ECO:0000256" key="13">
    <source>
        <dbReference type="PROSITE-ProRule" id="PRU00546"/>
    </source>
</evidence>
<dbReference type="GO" id="GO:0042026">
    <property type="term" value="P:protein refolding"/>
    <property type="evidence" value="ECO:0007669"/>
    <property type="project" value="TreeGrafter"/>
</dbReference>
<comment type="domain">
    <text evidence="12">The J domain is necessary and sufficient to stimulate DnaK ATPase activity. Zinc center 1 plays an important role in the autonomous, DnaK-independent chaperone activity of DnaJ. Zinc center 2 is essential for interaction with DnaK and for DnaJ activity.</text>
</comment>
<evidence type="ECO:0000256" key="3">
    <source>
        <dbReference type="ARBA" id="ARBA00022723"/>
    </source>
</evidence>
<dbReference type="InterPro" id="IPR008971">
    <property type="entry name" value="HSP40/DnaJ_pept-bd"/>
</dbReference>
<dbReference type="GO" id="GO:0031072">
    <property type="term" value="F:heat shock protein binding"/>
    <property type="evidence" value="ECO:0007669"/>
    <property type="project" value="InterPro"/>
</dbReference>
<dbReference type="Gene3D" id="2.10.230.10">
    <property type="entry name" value="Heat shock protein DnaJ, cysteine-rich domain"/>
    <property type="match status" value="1"/>
</dbReference>
<feature type="binding site" evidence="12">
    <location>
        <position position="184"/>
    </location>
    <ligand>
        <name>Zn(2+)</name>
        <dbReference type="ChEBI" id="CHEBI:29105"/>
        <label>2</label>
    </ligand>
</feature>
<dbReference type="EMBL" id="JADHOK010000078">
    <property type="protein sequence ID" value="MBL6762155.1"/>
    <property type="molecule type" value="Genomic_DNA"/>
</dbReference>
<keyword evidence="2 12" id="KW-0235">DNA replication</keyword>
<dbReference type="SUPFAM" id="SSF57938">
    <property type="entry name" value="DnaJ/Hsp40 cysteine-rich domain"/>
    <property type="match status" value="1"/>
</dbReference>
<feature type="zinc finger region" description="CR-type" evidence="13">
    <location>
        <begin position="154"/>
        <end position="232"/>
    </location>
</feature>
<evidence type="ECO:0000256" key="9">
    <source>
        <dbReference type="ARBA" id="ARBA00053423"/>
    </source>
</evidence>
<feature type="repeat" description="CXXCXGXG motif" evidence="12">
    <location>
        <begin position="220"/>
        <end position="227"/>
    </location>
</feature>